<keyword evidence="3" id="KW-1185">Reference proteome</keyword>
<evidence type="ECO:0000256" key="1">
    <source>
        <dbReference type="SAM" id="MobiDB-lite"/>
    </source>
</evidence>
<accession>A0A0D2MS73</accession>
<dbReference type="Proteomes" id="UP000054498">
    <property type="component" value="Unassembled WGS sequence"/>
</dbReference>
<dbReference type="KEGG" id="mng:MNEG_4711"/>
<gene>
    <name evidence="2" type="ORF">MNEG_4711</name>
</gene>
<feature type="compositionally biased region" description="Gly residues" evidence="1">
    <location>
        <begin position="91"/>
        <end position="101"/>
    </location>
</feature>
<dbReference type="RefSeq" id="XP_013902261.1">
    <property type="nucleotide sequence ID" value="XM_014046807.1"/>
</dbReference>
<organism evidence="2 3">
    <name type="scientific">Monoraphidium neglectum</name>
    <dbReference type="NCBI Taxonomy" id="145388"/>
    <lineage>
        <taxon>Eukaryota</taxon>
        <taxon>Viridiplantae</taxon>
        <taxon>Chlorophyta</taxon>
        <taxon>core chlorophytes</taxon>
        <taxon>Chlorophyceae</taxon>
        <taxon>CS clade</taxon>
        <taxon>Sphaeropleales</taxon>
        <taxon>Selenastraceae</taxon>
        <taxon>Monoraphidium</taxon>
    </lineage>
</organism>
<feature type="region of interest" description="Disordered" evidence="1">
    <location>
        <begin position="74"/>
        <end position="110"/>
    </location>
</feature>
<protein>
    <submittedName>
        <fullName evidence="2">Uncharacterized protein</fullName>
    </submittedName>
</protein>
<sequence>MGYVDITTHLQVIQHHCGLASESEAATAARAARQQQQQLQRQQLREELLLDAQLLDAQSQELLHMLSPSELCAGQGQGSGATGASTSGAWHDGGGSGGGSGTLPFLGGRQPQAASAASVRAAVMPAPAPRAREEPVPLCGSIGPSTARLLHSIVLSMPGSVYNREEFIHWWGEHTRQLALLLHQGQRGMCDRDVVKERMVKVSATTSPPSTTILSACHDCVRP</sequence>
<proteinExistence type="predicted"/>
<dbReference type="AlphaFoldDB" id="A0A0D2MS73"/>
<evidence type="ECO:0000313" key="2">
    <source>
        <dbReference type="EMBL" id="KIZ03242.1"/>
    </source>
</evidence>
<evidence type="ECO:0000313" key="3">
    <source>
        <dbReference type="Proteomes" id="UP000054498"/>
    </source>
</evidence>
<name>A0A0D2MS73_9CHLO</name>
<reference evidence="2 3" key="1">
    <citation type="journal article" date="2013" name="BMC Genomics">
        <title>Reconstruction of the lipid metabolism for the microalga Monoraphidium neglectum from its genome sequence reveals characteristics suitable for biofuel production.</title>
        <authorList>
            <person name="Bogen C."/>
            <person name="Al-Dilaimi A."/>
            <person name="Albersmeier A."/>
            <person name="Wichmann J."/>
            <person name="Grundmann M."/>
            <person name="Rupp O."/>
            <person name="Lauersen K.J."/>
            <person name="Blifernez-Klassen O."/>
            <person name="Kalinowski J."/>
            <person name="Goesmann A."/>
            <person name="Mussgnug J.H."/>
            <person name="Kruse O."/>
        </authorList>
    </citation>
    <scope>NUCLEOTIDE SEQUENCE [LARGE SCALE GENOMIC DNA]</scope>
    <source>
        <strain evidence="2 3">SAG 48.87</strain>
    </source>
</reference>
<dbReference type="EMBL" id="KK100887">
    <property type="protein sequence ID" value="KIZ03242.1"/>
    <property type="molecule type" value="Genomic_DNA"/>
</dbReference>
<dbReference type="GeneID" id="25737588"/>